<feature type="region of interest" description="Disordered" evidence="1">
    <location>
        <begin position="174"/>
        <end position="216"/>
    </location>
</feature>
<protein>
    <submittedName>
        <fullName evidence="2">Uu.00g061670.m01.CDS01</fullName>
    </submittedName>
</protein>
<dbReference type="PANTHER" id="PTHR28020">
    <property type="entry name" value="YAP1-BINDING PROTEIN 1-RELATED"/>
    <property type="match status" value="1"/>
</dbReference>
<dbReference type="GO" id="GO:0034599">
    <property type="term" value="P:cellular response to oxidative stress"/>
    <property type="evidence" value="ECO:0007669"/>
    <property type="project" value="InterPro"/>
</dbReference>
<keyword evidence="3" id="KW-1185">Reference proteome</keyword>
<reference evidence="2" key="1">
    <citation type="submission" date="2023-10" db="EMBL/GenBank/DDBJ databases">
        <authorList>
            <person name="Hackl T."/>
        </authorList>
    </citation>
    <scope>NUCLEOTIDE SEQUENCE</scope>
</reference>
<dbReference type="AlphaFoldDB" id="A0AAI8VSH5"/>
<name>A0AAI8VSH5_9PEZI</name>
<sequence>MPDLSDSITAIREGAKEDRFTYLTILQYHVTTPAVLPALNEVLQDAGLTQEIGWDLVQMLVTIDGSETCLETVARLGNPREVLIKVMEALERLAGAEDDDVDDEPEEEKAVASDSKIPDRFITLLGMLAILHRRIKTKHPSRFLGPSLVKVFEAYMPIPEMTAAVVNLVRSLSGRKRPPLPQRSSSINILNADKDGDISKNAPDPEAEQEDSNEDELQRKLLQSFATCVLQRYVNAHEMQWSPRLLEIYHPEKLVPGKKTMAQAFRENEVLQQRDSVVGQLVALLSDLGLDGFSGPFIESIYEASAGIDPLAAFEDFTSPDDIHLSPGGTVSLMAYWLFSTDVFGADNPEPEMHLFPEHFTILERFLGDEAQAQVVSSPGTADAVLAIGLGLEHRKLVVATEDASFMTYHHHLTLISVFHPDLQTRNAATRFAGTILHSEPDDHNRLEILEDLLENCMFASLKACAVRWLKEELITARQEKLTNLFSKSEVIERLQYAAFPDMLSVVDMDDEALLEFWVENNPFLLQAANFGYFLFASFKDLVPSGMKGAVEQRFSEPLILAAEKLGRIEGVEGGDKMQVDILIDRLRSLNAQ</sequence>
<dbReference type="Pfam" id="PF08568">
    <property type="entry name" value="Kinetochor_Ybp2"/>
    <property type="match status" value="1"/>
</dbReference>
<comment type="caution">
    <text evidence="2">The sequence shown here is derived from an EMBL/GenBank/DDBJ whole genome shotgun (WGS) entry which is preliminary data.</text>
</comment>
<dbReference type="EMBL" id="CAUWAG010000013">
    <property type="protein sequence ID" value="CAJ2510267.1"/>
    <property type="molecule type" value="Genomic_DNA"/>
</dbReference>
<accession>A0AAI8VSH5</accession>
<gene>
    <name evidence="2" type="ORF">KHLLAP_LOCUS10735</name>
</gene>
<evidence type="ECO:0000256" key="1">
    <source>
        <dbReference type="SAM" id="MobiDB-lite"/>
    </source>
</evidence>
<dbReference type="GO" id="GO:0005737">
    <property type="term" value="C:cytoplasm"/>
    <property type="evidence" value="ECO:0007669"/>
    <property type="project" value="TreeGrafter"/>
</dbReference>
<dbReference type="Proteomes" id="UP001295740">
    <property type="component" value="Unassembled WGS sequence"/>
</dbReference>
<feature type="compositionally biased region" description="Acidic residues" evidence="1">
    <location>
        <begin position="205"/>
        <end position="215"/>
    </location>
</feature>
<dbReference type="InterPro" id="IPR040347">
    <property type="entry name" value="YBP1/2"/>
</dbReference>
<dbReference type="InterPro" id="IPR013877">
    <property type="entry name" value="YAP-bd/ALF4/Glomulin"/>
</dbReference>
<evidence type="ECO:0000313" key="3">
    <source>
        <dbReference type="Proteomes" id="UP001295740"/>
    </source>
</evidence>
<proteinExistence type="predicted"/>
<organism evidence="2 3">
    <name type="scientific">Anthostomella pinea</name>
    <dbReference type="NCBI Taxonomy" id="933095"/>
    <lineage>
        <taxon>Eukaryota</taxon>
        <taxon>Fungi</taxon>
        <taxon>Dikarya</taxon>
        <taxon>Ascomycota</taxon>
        <taxon>Pezizomycotina</taxon>
        <taxon>Sordariomycetes</taxon>
        <taxon>Xylariomycetidae</taxon>
        <taxon>Xylariales</taxon>
        <taxon>Xylariaceae</taxon>
        <taxon>Anthostomella</taxon>
    </lineage>
</organism>
<dbReference type="PANTHER" id="PTHR28020:SF1">
    <property type="entry name" value="YAP1-BINDING PROTEIN 1-RELATED"/>
    <property type="match status" value="1"/>
</dbReference>
<evidence type="ECO:0000313" key="2">
    <source>
        <dbReference type="EMBL" id="CAJ2510267.1"/>
    </source>
</evidence>